<protein>
    <submittedName>
        <fullName evidence="1">Uncharacterized protein</fullName>
    </submittedName>
</protein>
<proteinExistence type="predicted"/>
<feature type="non-terminal residue" evidence="1">
    <location>
        <position position="246"/>
    </location>
</feature>
<accession>A0A4Y7PEZ1</accession>
<dbReference type="EMBL" id="ML170437">
    <property type="protein sequence ID" value="TDL13895.1"/>
    <property type="molecule type" value="Genomic_DNA"/>
</dbReference>
<dbReference type="PANTHER" id="PTHR33096">
    <property type="entry name" value="CXC2 DOMAIN-CONTAINING PROTEIN"/>
    <property type="match status" value="1"/>
</dbReference>
<feature type="non-terminal residue" evidence="1">
    <location>
        <position position="1"/>
    </location>
</feature>
<dbReference type="AlphaFoldDB" id="A0A4Y7PEZ1"/>
<dbReference type="OrthoDB" id="3251205at2759"/>
<dbReference type="Proteomes" id="UP000294933">
    <property type="component" value="Unassembled WGS sequence"/>
</dbReference>
<evidence type="ECO:0000313" key="1">
    <source>
        <dbReference type="EMBL" id="TDL13895.1"/>
    </source>
</evidence>
<dbReference type="PANTHER" id="PTHR33096:SF1">
    <property type="entry name" value="CXC1-LIKE CYSTEINE CLUSTER ASSOCIATED WITH KDZ TRANSPOSASES DOMAIN-CONTAINING PROTEIN"/>
    <property type="match status" value="1"/>
</dbReference>
<gene>
    <name evidence="1" type="ORF">BD410DRAFT_696918</name>
</gene>
<keyword evidence="2" id="KW-1185">Reference proteome</keyword>
<dbReference type="VEuPathDB" id="FungiDB:BD410DRAFT_696918"/>
<reference evidence="1 2" key="1">
    <citation type="submission" date="2018-06" db="EMBL/GenBank/DDBJ databases">
        <title>A transcriptomic atlas of mushroom development highlights an independent origin of complex multicellularity.</title>
        <authorList>
            <consortium name="DOE Joint Genome Institute"/>
            <person name="Krizsan K."/>
            <person name="Almasi E."/>
            <person name="Merenyi Z."/>
            <person name="Sahu N."/>
            <person name="Viragh M."/>
            <person name="Koszo T."/>
            <person name="Mondo S."/>
            <person name="Kiss B."/>
            <person name="Balint B."/>
            <person name="Kues U."/>
            <person name="Barry K."/>
            <person name="Hegedus J.C."/>
            <person name="Henrissat B."/>
            <person name="Johnson J."/>
            <person name="Lipzen A."/>
            <person name="Ohm R."/>
            <person name="Nagy I."/>
            <person name="Pangilinan J."/>
            <person name="Yan J."/>
            <person name="Xiong Y."/>
            <person name="Grigoriev I.V."/>
            <person name="Hibbett D.S."/>
            <person name="Nagy L.G."/>
        </authorList>
    </citation>
    <scope>NUCLEOTIDE SEQUENCE [LARGE SCALE GENOMIC DNA]</scope>
    <source>
        <strain evidence="1 2">SZMC22713</strain>
    </source>
</reference>
<dbReference type="STRING" id="50990.A0A4Y7PEZ1"/>
<sequence length="246" mass="28463">VTGAFHGHSHNRGCQVDYHPLYVEGMGRADAEGCERVFSASNAVAAGTRHSSKFHRHQAIEEHFAFWDEDKYAALSAFLYNHYREALSVIRTCSAELDQFQKKLGITSDDFKKYFESERQYLRSLKQEPPEETLRYDYVEALEDLARRRQEWNNARIVVNRLTYGPVQAGHQQASIQAGRLMCSALTKLQDAETHTTLLENRLLLQERWKPGDDEYEKTKCAMADRAYAKALDELERLVVQRLFEL</sequence>
<name>A0A4Y7PEZ1_9AGAM</name>
<evidence type="ECO:0000313" key="2">
    <source>
        <dbReference type="Proteomes" id="UP000294933"/>
    </source>
</evidence>
<dbReference type="InterPro" id="IPR040521">
    <property type="entry name" value="KDZ"/>
</dbReference>
<organism evidence="1 2">
    <name type="scientific">Rickenella mellea</name>
    <dbReference type="NCBI Taxonomy" id="50990"/>
    <lineage>
        <taxon>Eukaryota</taxon>
        <taxon>Fungi</taxon>
        <taxon>Dikarya</taxon>
        <taxon>Basidiomycota</taxon>
        <taxon>Agaricomycotina</taxon>
        <taxon>Agaricomycetes</taxon>
        <taxon>Hymenochaetales</taxon>
        <taxon>Rickenellaceae</taxon>
        <taxon>Rickenella</taxon>
    </lineage>
</organism>
<dbReference type="Pfam" id="PF18758">
    <property type="entry name" value="KDZ"/>
    <property type="match status" value="1"/>
</dbReference>